<protein>
    <submittedName>
        <fullName evidence="1">Uncharacterized protein</fullName>
    </submittedName>
</protein>
<dbReference type="Proteomes" id="UP000076154">
    <property type="component" value="Unassembled WGS sequence"/>
</dbReference>
<keyword evidence="2" id="KW-1185">Reference proteome</keyword>
<reference evidence="1" key="1">
    <citation type="submission" date="2018-04" db="EMBL/GenBank/DDBJ databases">
        <title>Whole genome sequencing of Hypsizygus marmoreus.</title>
        <authorList>
            <person name="Choi I.-G."/>
            <person name="Min B."/>
            <person name="Kim J.-G."/>
            <person name="Kim S."/>
            <person name="Oh Y.-L."/>
            <person name="Kong W.-S."/>
            <person name="Park H."/>
            <person name="Jeong J."/>
            <person name="Song E.-S."/>
        </authorList>
    </citation>
    <scope>NUCLEOTIDE SEQUENCE [LARGE SCALE GENOMIC DNA]</scope>
    <source>
        <strain evidence="1">51987-8</strain>
    </source>
</reference>
<dbReference type="Gene3D" id="1.20.1280.50">
    <property type="match status" value="1"/>
</dbReference>
<evidence type="ECO:0000313" key="2">
    <source>
        <dbReference type="Proteomes" id="UP000076154"/>
    </source>
</evidence>
<sequence>MPSRTPLETFKKPIEYCAKPFKKCAIRMKRLKNHLTKGRFSEPSHEGRRDPRLWKVKAKSILKRVLLRQPSRKKGPLPSLGALETVLDIQIDTSSLHILQEIVHAIPPSTDVVQPPGASHNDLDKPITTTNYTVFSSLAEAKNLSFNAESKLSVPGGTLKGARIRIINHRSRTEDNSAQEDADSHVSVSLDATARNSQSHTQLAQPSEFISQGVVAEHESGDARVNPCFSRHRKLIINALPDEILESIFFACLPCYDNTPWPSLRQAEAPFILRHVCHQWNDVALGCPQLWGTIAWSVALRNSLDTPAHRDGIRTFIERRKALAFDSVSFHIGENQLTPTSKEIIVIFLPIFSRCRHLQLDFPDFIDLEGNKWESHRAHHS</sequence>
<name>A0A369K4X7_HYPMA</name>
<accession>A0A369K4X7</accession>
<organism evidence="1 2">
    <name type="scientific">Hypsizygus marmoreus</name>
    <name type="common">White beech mushroom</name>
    <name type="synonym">Agaricus marmoreus</name>
    <dbReference type="NCBI Taxonomy" id="39966"/>
    <lineage>
        <taxon>Eukaryota</taxon>
        <taxon>Fungi</taxon>
        <taxon>Dikarya</taxon>
        <taxon>Basidiomycota</taxon>
        <taxon>Agaricomycotina</taxon>
        <taxon>Agaricomycetes</taxon>
        <taxon>Agaricomycetidae</taxon>
        <taxon>Agaricales</taxon>
        <taxon>Tricholomatineae</taxon>
        <taxon>Lyophyllaceae</taxon>
        <taxon>Hypsizygus</taxon>
    </lineage>
</organism>
<dbReference type="AlphaFoldDB" id="A0A369K4X7"/>
<comment type="caution">
    <text evidence="1">The sequence shown here is derived from an EMBL/GenBank/DDBJ whole genome shotgun (WGS) entry which is preliminary data.</text>
</comment>
<evidence type="ECO:0000313" key="1">
    <source>
        <dbReference type="EMBL" id="RDB25926.1"/>
    </source>
</evidence>
<proteinExistence type="predicted"/>
<dbReference type="EMBL" id="LUEZ02000040">
    <property type="protein sequence ID" value="RDB25926.1"/>
    <property type="molecule type" value="Genomic_DNA"/>
</dbReference>
<dbReference type="InParanoid" id="A0A369K4X7"/>
<gene>
    <name evidence="1" type="ORF">Hypma_006248</name>
</gene>